<evidence type="ECO:0000256" key="1">
    <source>
        <dbReference type="SAM" id="Phobius"/>
    </source>
</evidence>
<keyword evidence="1" id="KW-0472">Membrane</keyword>
<feature type="transmembrane region" description="Helical" evidence="1">
    <location>
        <begin position="50"/>
        <end position="70"/>
    </location>
</feature>
<keyword evidence="1" id="KW-1133">Transmembrane helix</keyword>
<proteinExistence type="predicted"/>
<dbReference type="Proteomes" id="UP000505325">
    <property type="component" value="Chromosome"/>
</dbReference>
<dbReference type="KEGG" id="pmak:PMPD1_2446"/>
<gene>
    <name evidence="2" type="ORF">PMPD1_2446</name>
</gene>
<sequence>MQKEQGFKKRYILVPVFFSLLVFGWVFYFLKFPVEQEIYKKVRINESTVLYITQASAGAMTSFSYHYYFYDAKKSDADFIAHVDDRTPFMITNDNTAAIAVKEGQVYLRVRGEVYSFRNTNRLATIHLDASPW</sequence>
<dbReference type="AlphaFoldDB" id="A0A6M8U9I6"/>
<protein>
    <submittedName>
        <fullName evidence="2">Uncharacterized protein</fullName>
    </submittedName>
</protein>
<evidence type="ECO:0000313" key="2">
    <source>
        <dbReference type="EMBL" id="QKJ87388.1"/>
    </source>
</evidence>
<accession>A0A6M8U9I6</accession>
<dbReference type="RefSeq" id="WP_173634338.1">
    <property type="nucleotide sequence ID" value="NZ_CP054212.1"/>
</dbReference>
<name>A0A6M8U9I6_9GAMM</name>
<feature type="transmembrane region" description="Helical" evidence="1">
    <location>
        <begin position="12"/>
        <end position="30"/>
    </location>
</feature>
<keyword evidence="3" id="KW-1185">Reference proteome</keyword>
<dbReference type="EMBL" id="CP054212">
    <property type="protein sequence ID" value="QKJ87388.1"/>
    <property type="molecule type" value="Genomic_DNA"/>
</dbReference>
<evidence type="ECO:0000313" key="3">
    <source>
        <dbReference type="Proteomes" id="UP000505325"/>
    </source>
</evidence>
<organism evidence="2 3">
    <name type="scientific">Paramixta manurensis</name>
    <dbReference type="NCBI Taxonomy" id="2740817"/>
    <lineage>
        <taxon>Bacteria</taxon>
        <taxon>Pseudomonadati</taxon>
        <taxon>Pseudomonadota</taxon>
        <taxon>Gammaproteobacteria</taxon>
        <taxon>Enterobacterales</taxon>
        <taxon>Erwiniaceae</taxon>
        <taxon>Paramixta</taxon>
    </lineage>
</organism>
<reference evidence="2 3" key="1">
    <citation type="submission" date="2020-06" db="EMBL/GenBank/DDBJ databases">
        <title>Genome sequence of Paramixta manurensis strain PD-1.</title>
        <authorList>
            <person name="Lee C.W."/>
            <person name="Kim J."/>
        </authorList>
    </citation>
    <scope>NUCLEOTIDE SEQUENCE [LARGE SCALE GENOMIC DNA]</scope>
    <source>
        <strain evidence="2 3">PD-1</strain>
    </source>
</reference>
<keyword evidence="1" id="KW-0812">Transmembrane</keyword>